<dbReference type="SUPFAM" id="SSF101874">
    <property type="entry name" value="YceI-like"/>
    <property type="match status" value="1"/>
</dbReference>
<reference evidence="3 4" key="1">
    <citation type="submission" date="2021-02" db="EMBL/GenBank/DDBJ databases">
        <title>De Novo genome assembly of isolated myxobacteria.</title>
        <authorList>
            <person name="Stevens D.C."/>
        </authorList>
    </citation>
    <scope>NUCLEOTIDE SEQUENCE [LARGE SCALE GENOMIC DNA]</scope>
    <source>
        <strain evidence="3 4">SCHIC003</strain>
    </source>
</reference>
<protein>
    <submittedName>
        <fullName evidence="3">YceI family protein</fullName>
    </submittedName>
</protein>
<dbReference type="PANTHER" id="PTHR34406">
    <property type="entry name" value="PROTEIN YCEI"/>
    <property type="match status" value="1"/>
</dbReference>
<keyword evidence="4" id="KW-1185">Reference proteome</keyword>
<evidence type="ECO:0000259" key="2">
    <source>
        <dbReference type="SMART" id="SM00867"/>
    </source>
</evidence>
<dbReference type="EMBL" id="CP071091">
    <property type="protein sequence ID" value="QSQ17042.1"/>
    <property type="molecule type" value="Genomic_DNA"/>
</dbReference>
<evidence type="ECO:0000313" key="3">
    <source>
        <dbReference type="EMBL" id="QSQ17042.1"/>
    </source>
</evidence>
<evidence type="ECO:0000313" key="4">
    <source>
        <dbReference type="Proteomes" id="UP000663090"/>
    </source>
</evidence>
<name>A0ABX7NDZ3_9BACT</name>
<dbReference type="SMART" id="SM00867">
    <property type="entry name" value="YceI"/>
    <property type="match status" value="1"/>
</dbReference>
<evidence type="ECO:0000256" key="1">
    <source>
        <dbReference type="SAM" id="SignalP"/>
    </source>
</evidence>
<feature type="signal peptide" evidence="1">
    <location>
        <begin position="1"/>
        <end position="23"/>
    </location>
</feature>
<dbReference type="PANTHER" id="PTHR34406:SF1">
    <property type="entry name" value="PROTEIN YCEI"/>
    <property type="match status" value="1"/>
</dbReference>
<dbReference type="Pfam" id="PF04264">
    <property type="entry name" value="YceI"/>
    <property type="match status" value="1"/>
</dbReference>
<gene>
    <name evidence="3" type="ORF">JY572_13715</name>
</gene>
<proteinExistence type="predicted"/>
<organism evidence="3 4">
    <name type="scientific">Myxococcus landrumensis</name>
    <dbReference type="NCBI Taxonomy" id="2813577"/>
    <lineage>
        <taxon>Bacteria</taxon>
        <taxon>Pseudomonadati</taxon>
        <taxon>Myxococcota</taxon>
        <taxon>Myxococcia</taxon>
        <taxon>Myxococcales</taxon>
        <taxon>Cystobacterineae</taxon>
        <taxon>Myxococcaceae</taxon>
        <taxon>Myxococcus</taxon>
    </lineage>
</organism>
<accession>A0ABX7NDZ3</accession>
<dbReference type="InterPro" id="IPR007372">
    <property type="entry name" value="Lipid/polyisoprenoid-bd_YceI"/>
</dbReference>
<dbReference type="Gene3D" id="2.40.128.110">
    <property type="entry name" value="Lipid/polyisoprenoid-binding, YceI-like"/>
    <property type="match status" value="1"/>
</dbReference>
<dbReference type="RefSeq" id="WP_206718678.1">
    <property type="nucleotide sequence ID" value="NZ_CP071091.1"/>
</dbReference>
<feature type="chain" id="PRO_5045147894" evidence="1">
    <location>
        <begin position="24"/>
        <end position="211"/>
    </location>
</feature>
<feature type="domain" description="Lipid/polyisoprenoid-binding YceI-like" evidence="2">
    <location>
        <begin position="28"/>
        <end position="207"/>
    </location>
</feature>
<dbReference type="InterPro" id="IPR036761">
    <property type="entry name" value="TTHA0802/YceI-like_sf"/>
</dbReference>
<sequence>MSIRAPALWAALVAVFSSLSAQAAEPRAYHLAARESTVRLHVGKSGMLKTFGHEHEVAAPAFSGQVMLPDGDLSTCQVSARFESRALQVLPGHESAKDVPKIQATMLGPEVLDAERYPDIRFTSKHCTVKQTAPGVYEAQVDGELALHGVAKPVSLPMKVELSGDRLVARGSTTIRQTDFGIRPVSAGGGSVKVKNEVPIQLTLVGHAGAR</sequence>
<dbReference type="Proteomes" id="UP000663090">
    <property type="component" value="Chromosome"/>
</dbReference>
<keyword evidence="1" id="KW-0732">Signal</keyword>